<feature type="chain" id="PRO_5046038611" description="YbjN domain-containing protein" evidence="1">
    <location>
        <begin position="30"/>
        <end position="169"/>
    </location>
</feature>
<gene>
    <name evidence="2" type="ORF">QO010_002234</name>
</gene>
<accession>A0ABU0IR17</accession>
<name>A0ABU0IR17_9CAUL</name>
<dbReference type="EMBL" id="JAUSVS010000003">
    <property type="protein sequence ID" value="MDQ0464453.1"/>
    <property type="molecule type" value="Genomic_DNA"/>
</dbReference>
<proteinExistence type="predicted"/>
<evidence type="ECO:0000313" key="2">
    <source>
        <dbReference type="EMBL" id="MDQ0464453.1"/>
    </source>
</evidence>
<reference evidence="2 3" key="1">
    <citation type="submission" date="2023-07" db="EMBL/GenBank/DDBJ databases">
        <title>Genomic Encyclopedia of Type Strains, Phase IV (KMG-IV): sequencing the most valuable type-strain genomes for metagenomic binning, comparative biology and taxonomic classification.</title>
        <authorList>
            <person name="Goeker M."/>
        </authorList>
    </citation>
    <scope>NUCLEOTIDE SEQUENCE [LARGE SCALE GENOMIC DNA]</scope>
    <source>
        <strain evidence="2 3">DSM 18695</strain>
    </source>
</reference>
<sequence>MSKKIAATQTLVTTLALCATMAFGGAAQAAGFSAGSSADVARVLQADGFTATTKVEGNKPYVAATTSDGTKFVVEFYKCDTSKLNCKVAIYTANWTEEPTLDQINRWNRWTFVCPVYGAADKSTSVWMGVMVDPSDNAQTVELQLKTFNGCLSDFQAFLTNPEAFLKDK</sequence>
<evidence type="ECO:0000313" key="3">
    <source>
        <dbReference type="Proteomes" id="UP001228905"/>
    </source>
</evidence>
<dbReference type="RefSeq" id="WP_307349145.1">
    <property type="nucleotide sequence ID" value="NZ_JAUSVS010000003.1"/>
</dbReference>
<protein>
    <recommendedName>
        <fullName evidence="4">YbjN domain-containing protein</fullName>
    </recommendedName>
</protein>
<dbReference type="Proteomes" id="UP001228905">
    <property type="component" value="Unassembled WGS sequence"/>
</dbReference>
<feature type="signal peptide" evidence="1">
    <location>
        <begin position="1"/>
        <end position="29"/>
    </location>
</feature>
<keyword evidence="1" id="KW-0732">Signal</keyword>
<comment type="caution">
    <text evidence="2">The sequence shown here is derived from an EMBL/GenBank/DDBJ whole genome shotgun (WGS) entry which is preliminary data.</text>
</comment>
<evidence type="ECO:0000256" key="1">
    <source>
        <dbReference type="SAM" id="SignalP"/>
    </source>
</evidence>
<evidence type="ECO:0008006" key="4">
    <source>
        <dbReference type="Google" id="ProtNLM"/>
    </source>
</evidence>
<organism evidence="2 3">
    <name type="scientific">Caulobacter ginsengisoli</name>
    <dbReference type="NCBI Taxonomy" id="400775"/>
    <lineage>
        <taxon>Bacteria</taxon>
        <taxon>Pseudomonadati</taxon>
        <taxon>Pseudomonadota</taxon>
        <taxon>Alphaproteobacteria</taxon>
        <taxon>Caulobacterales</taxon>
        <taxon>Caulobacteraceae</taxon>
        <taxon>Caulobacter</taxon>
    </lineage>
</organism>
<keyword evidence="3" id="KW-1185">Reference proteome</keyword>